<dbReference type="EMBL" id="KL198108">
    <property type="protein sequence ID" value="KDQ07398.1"/>
    <property type="molecule type" value="Genomic_DNA"/>
</dbReference>
<dbReference type="HOGENOM" id="CLU_091791_1_2_1"/>
<protein>
    <submittedName>
        <fullName evidence="1">Uncharacterized protein</fullName>
    </submittedName>
</protein>
<dbReference type="AlphaFoldDB" id="A0A067LVN6"/>
<reference evidence="2" key="1">
    <citation type="journal article" date="2014" name="Proc. Natl. Acad. Sci. U.S.A.">
        <title>Extensive sampling of basidiomycete genomes demonstrates inadequacy of the white-rot/brown-rot paradigm for wood decay fungi.</title>
        <authorList>
            <person name="Riley R."/>
            <person name="Salamov A.A."/>
            <person name="Brown D.W."/>
            <person name="Nagy L.G."/>
            <person name="Floudas D."/>
            <person name="Held B.W."/>
            <person name="Levasseur A."/>
            <person name="Lombard V."/>
            <person name="Morin E."/>
            <person name="Otillar R."/>
            <person name="Lindquist E.A."/>
            <person name="Sun H."/>
            <person name="LaButti K.M."/>
            <person name="Schmutz J."/>
            <person name="Jabbour D."/>
            <person name="Luo H."/>
            <person name="Baker S.E."/>
            <person name="Pisabarro A.G."/>
            <person name="Walton J.D."/>
            <person name="Blanchette R.A."/>
            <person name="Henrissat B."/>
            <person name="Martin F."/>
            <person name="Cullen D."/>
            <person name="Hibbett D.S."/>
            <person name="Grigoriev I.V."/>
        </authorList>
    </citation>
    <scope>NUCLEOTIDE SEQUENCE [LARGE SCALE GENOMIC DNA]</scope>
    <source>
        <strain evidence="2">FD-172 SS1</strain>
    </source>
</reference>
<proteinExistence type="predicted"/>
<evidence type="ECO:0000313" key="1">
    <source>
        <dbReference type="EMBL" id="KDQ07398.1"/>
    </source>
</evidence>
<organism evidence="1 2">
    <name type="scientific">Botryobasidium botryosum (strain FD-172 SS1)</name>
    <dbReference type="NCBI Taxonomy" id="930990"/>
    <lineage>
        <taxon>Eukaryota</taxon>
        <taxon>Fungi</taxon>
        <taxon>Dikarya</taxon>
        <taxon>Basidiomycota</taxon>
        <taxon>Agaricomycotina</taxon>
        <taxon>Agaricomycetes</taxon>
        <taxon>Cantharellales</taxon>
        <taxon>Botryobasidiaceae</taxon>
        <taxon>Botryobasidium</taxon>
    </lineage>
</organism>
<dbReference type="STRING" id="930990.A0A067LVN6"/>
<keyword evidence="2" id="KW-1185">Reference proteome</keyword>
<dbReference type="OrthoDB" id="3364670at2759"/>
<sequence length="99" mass="11662">FYTDTGLMALLCRHDCVLWLVNLTTPGERQHYVFALLFQLFQHPPPDWIVGFLYDIACQIHRSMVKWDLLAEFLPRLRLAVSVFHAYGHQWPCQLVYLG</sequence>
<dbReference type="PANTHER" id="PTHR33096">
    <property type="entry name" value="CXC2 DOMAIN-CONTAINING PROTEIN"/>
    <property type="match status" value="1"/>
</dbReference>
<dbReference type="PANTHER" id="PTHR33096:SF1">
    <property type="entry name" value="CXC1-LIKE CYSTEINE CLUSTER ASSOCIATED WITH KDZ TRANSPOSASES DOMAIN-CONTAINING PROTEIN"/>
    <property type="match status" value="1"/>
</dbReference>
<name>A0A067LVN6_BOTB1</name>
<dbReference type="Pfam" id="PF18758">
    <property type="entry name" value="KDZ"/>
    <property type="match status" value="1"/>
</dbReference>
<dbReference type="InParanoid" id="A0A067LVN6"/>
<feature type="non-terminal residue" evidence="1">
    <location>
        <position position="1"/>
    </location>
</feature>
<gene>
    <name evidence="1" type="ORF">BOTBODRAFT_120111</name>
</gene>
<dbReference type="InterPro" id="IPR040521">
    <property type="entry name" value="KDZ"/>
</dbReference>
<accession>A0A067LVN6</accession>
<dbReference type="Proteomes" id="UP000027195">
    <property type="component" value="Unassembled WGS sequence"/>
</dbReference>
<evidence type="ECO:0000313" key="2">
    <source>
        <dbReference type="Proteomes" id="UP000027195"/>
    </source>
</evidence>